<dbReference type="AlphaFoldDB" id="A0A017HB50"/>
<feature type="region of interest" description="Disordered" evidence="1">
    <location>
        <begin position="375"/>
        <end position="395"/>
    </location>
</feature>
<accession>A0A017HB50</accession>
<dbReference type="RefSeq" id="WP_082484624.1">
    <property type="nucleotide sequence ID" value="NZ_KK088637.1"/>
</dbReference>
<evidence type="ECO:0000256" key="1">
    <source>
        <dbReference type="SAM" id="MobiDB-lite"/>
    </source>
</evidence>
<keyword evidence="2" id="KW-0378">Hydrolase</keyword>
<dbReference type="Proteomes" id="UP000019666">
    <property type="component" value="Unassembled WGS sequence"/>
</dbReference>
<organism evidence="2 3">
    <name type="scientific">Rubellimicrobium mesophilum DSM 19309</name>
    <dbReference type="NCBI Taxonomy" id="442562"/>
    <lineage>
        <taxon>Bacteria</taxon>
        <taxon>Pseudomonadati</taxon>
        <taxon>Pseudomonadota</taxon>
        <taxon>Alphaproteobacteria</taxon>
        <taxon>Rhodobacterales</taxon>
        <taxon>Roseobacteraceae</taxon>
        <taxon>Rubellimicrobium</taxon>
    </lineage>
</organism>
<dbReference type="InterPro" id="IPR027417">
    <property type="entry name" value="P-loop_NTPase"/>
</dbReference>
<reference evidence="2 3" key="1">
    <citation type="submission" date="2013-02" db="EMBL/GenBank/DDBJ databases">
        <authorList>
            <person name="Fiebig A."/>
            <person name="Goeker M."/>
            <person name="Klenk H.-P.P."/>
        </authorList>
    </citation>
    <scope>NUCLEOTIDE SEQUENCE [LARGE SCALE GENOMIC DNA]</scope>
    <source>
        <strain evidence="2 3">DSM 19309</strain>
    </source>
</reference>
<gene>
    <name evidence="2" type="ORF">Rumeso_04982</name>
</gene>
<keyword evidence="2" id="KW-0547">Nucleotide-binding</keyword>
<dbReference type="GO" id="GO:0004386">
    <property type="term" value="F:helicase activity"/>
    <property type="evidence" value="ECO:0007669"/>
    <property type="project" value="UniProtKB-KW"/>
</dbReference>
<dbReference type="EC" id="3.6.1.-" evidence="2"/>
<proteinExistence type="predicted"/>
<dbReference type="STRING" id="442562.Rumeso_04982"/>
<comment type="caution">
    <text evidence="2">The sequence shown here is derived from an EMBL/GenBank/DDBJ whole genome shotgun (WGS) entry which is preliminary data.</text>
</comment>
<dbReference type="GO" id="GO:0016787">
    <property type="term" value="F:hydrolase activity"/>
    <property type="evidence" value="ECO:0007669"/>
    <property type="project" value="UniProtKB-KW"/>
</dbReference>
<keyword evidence="2" id="KW-0067">ATP-binding</keyword>
<sequence length="395" mass="42925">MRVANSAERPTFDAAESLRRYTEQAAAEARAEWLKQNPDKAAHAARQSRFYSAAELEGKAVPEQPWLVRDLVPDREVTLFSGDGGTGKSLLAQQLGIGVATNSGWLGMPVKAGRVIFISAEDDEDELHRRTDRILRATGRSYDDLAGLTLRSLAGEDALLAVESGLALIHTELFKELERRATKDTPALIVIDTLADVYPSNENDRTKVRQFIGILRGLAKRRQCAVMLLAHPSLTGLTSGSGTSGSTAWNNSVRSRLYLSRVADDGYEPDPDKRVLSTKKANYSQVGGEIALTWKAGVFTSDATPKDLDKRAASAKAERVFLSLLDEFTAQGRRVNHAGASTYAPSQFAKHPKREGISKSGFATAMNNLLSAGTITVGEEGPPSRRTKFLKRAGQ</sequence>
<evidence type="ECO:0000313" key="3">
    <source>
        <dbReference type="Proteomes" id="UP000019666"/>
    </source>
</evidence>
<dbReference type="Gene3D" id="3.40.50.300">
    <property type="entry name" value="P-loop containing nucleotide triphosphate hydrolases"/>
    <property type="match status" value="1"/>
</dbReference>
<feature type="compositionally biased region" description="Basic residues" evidence="1">
    <location>
        <begin position="385"/>
        <end position="395"/>
    </location>
</feature>
<keyword evidence="3" id="KW-1185">Reference proteome</keyword>
<dbReference type="SUPFAM" id="SSF52540">
    <property type="entry name" value="P-loop containing nucleoside triphosphate hydrolases"/>
    <property type="match status" value="1"/>
</dbReference>
<evidence type="ECO:0000313" key="2">
    <source>
        <dbReference type="EMBL" id="EYD71581.1"/>
    </source>
</evidence>
<dbReference type="Pfam" id="PF13481">
    <property type="entry name" value="AAA_25"/>
    <property type="match status" value="1"/>
</dbReference>
<dbReference type="HOGENOM" id="CLU_050526_0_0_5"/>
<dbReference type="EMBL" id="AOSK01000136">
    <property type="protein sequence ID" value="EYD71581.1"/>
    <property type="molecule type" value="Genomic_DNA"/>
</dbReference>
<keyword evidence="2" id="KW-0347">Helicase</keyword>
<dbReference type="PATRIC" id="fig|442562.3.peg.4903"/>
<protein>
    <submittedName>
        <fullName evidence="2">Replicative DNA helicase</fullName>
        <ecNumber evidence="2">3.6.1.-</ecNumber>
    </submittedName>
</protein>
<name>A0A017HB50_9RHOB</name>
<dbReference type="OrthoDB" id="1496333at2"/>